<evidence type="ECO:0000313" key="2">
    <source>
        <dbReference type="EMBL" id="CRK88127.1"/>
    </source>
</evidence>
<dbReference type="OrthoDB" id="10625827at2759"/>
<dbReference type="EMBL" id="CVRI01000006">
    <property type="protein sequence ID" value="CRK88127.1"/>
    <property type="molecule type" value="Genomic_DNA"/>
</dbReference>
<accession>A0A1J1HJC3</accession>
<sequence>MENNDPYAELEIYLKQINNEISEVFDKLHHVNESEIPCKVSDMVDNIESPQPKPIVKDKPNLRKLADVVKSKRSDISEWNSLAQFEKLVKLEMENLAAAKNYQQTNGTTTPVSMQWNNNNILKPEKHVTIPLQSFANKAKCITNINNCLKPSIQIKSSSPKSDECIKSISQAVTPGTISAATTTTAITKSTTTKTTSTTTTNAKVKDGWSSDDSILKSIDEDNKSTSSTVSSSSAFEDSTNMYSEKSESSMSSINILSNKVNENGKVDTKKTVDDNRTNDEDDSLEVLSSYDNDSGNDEVDEKGDRFNSFSYSSSDSRCDKKRRNYFNSLPLMRAKKHNANSSFNSMKRKHLNNSAIDQEPFREDLKAINLPSPSPSCGSWSSDSNMLQQNLSCTKSSSVPILVKKDQFLEDFNKLTLKWFFNRLSRVGRLGKTMKNMFATIHISTIVNNPTIKFPVQRQNDTSRVEVACPFIN</sequence>
<gene>
    <name evidence="2" type="ORF">CLUMA_CG001912</name>
</gene>
<dbReference type="Proteomes" id="UP000183832">
    <property type="component" value="Unassembled WGS sequence"/>
</dbReference>
<dbReference type="AlphaFoldDB" id="A0A1J1HJC3"/>
<feature type="region of interest" description="Disordered" evidence="1">
    <location>
        <begin position="265"/>
        <end position="304"/>
    </location>
</feature>
<protein>
    <submittedName>
        <fullName evidence="2">CLUMA_CG001912, isoform A</fullName>
    </submittedName>
</protein>
<feature type="compositionally biased region" description="Low complexity" evidence="1">
    <location>
        <begin position="225"/>
        <end position="234"/>
    </location>
</feature>
<reference evidence="2 3" key="1">
    <citation type="submission" date="2015-04" db="EMBL/GenBank/DDBJ databases">
        <authorList>
            <person name="Syromyatnikov M.Y."/>
            <person name="Popov V.N."/>
        </authorList>
    </citation>
    <scope>NUCLEOTIDE SEQUENCE [LARGE SCALE GENOMIC DNA]</scope>
</reference>
<feature type="region of interest" description="Disordered" evidence="1">
    <location>
        <begin position="219"/>
        <end position="250"/>
    </location>
</feature>
<proteinExistence type="predicted"/>
<feature type="compositionally biased region" description="Basic and acidic residues" evidence="1">
    <location>
        <begin position="265"/>
        <end position="279"/>
    </location>
</feature>
<organism evidence="2 3">
    <name type="scientific">Clunio marinus</name>
    <dbReference type="NCBI Taxonomy" id="568069"/>
    <lineage>
        <taxon>Eukaryota</taxon>
        <taxon>Metazoa</taxon>
        <taxon>Ecdysozoa</taxon>
        <taxon>Arthropoda</taxon>
        <taxon>Hexapoda</taxon>
        <taxon>Insecta</taxon>
        <taxon>Pterygota</taxon>
        <taxon>Neoptera</taxon>
        <taxon>Endopterygota</taxon>
        <taxon>Diptera</taxon>
        <taxon>Nematocera</taxon>
        <taxon>Chironomoidea</taxon>
        <taxon>Chironomidae</taxon>
        <taxon>Clunio</taxon>
    </lineage>
</organism>
<evidence type="ECO:0000313" key="3">
    <source>
        <dbReference type="Proteomes" id="UP000183832"/>
    </source>
</evidence>
<evidence type="ECO:0000256" key="1">
    <source>
        <dbReference type="SAM" id="MobiDB-lite"/>
    </source>
</evidence>
<name>A0A1J1HJC3_9DIPT</name>
<keyword evidence="3" id="KW-1185">Reference proteome</keyword>